<keyword evidence="4" id="KW-0175">Coiled coil</keyword>
<sequence length="151" mass="16778">MSLRQHLTQQQQRLQDLLSLLEQEQRELSSGTINGEQLQVLAQQKQELQQQLEQAETQRRKAQQKLGYSNDAAGAKAAAAATGCAEVWQQLLATTQRVAQLNQLNGELIQHRLHHNQHMLNILQDAAGTSGSLYGADGNQFKTPSRINSKA</sequence>
<keyword evidence="5" id="KW-0282">Flagellum</keyword>
<comment type="function">
    <text evidence="1">Required for the efficient initiation of filament assembly.</text>
</comment>
<feature type="coiled-coil region" evidence="4">
    <location>
        <begin position="4"/>
        <end position="65"/>
    </location>
</feature>
<protein>
    <submittedName>
        <fullName evidence="5">Flagellar export chaperone FlgN</fullName>
    </submittedName>
</protein>
<dbReference type="InterPro" id="IPR036679">
    <property type="entry name" value="FlgN-like_sf"/>
</dbReference>
<dbReference type="InterPro" id="IPR007809">
    <property type="entry name" value="FlgN-like"/>
</dbReference>
<organism evidence="5">
    <name type="scientific">Pseudidiomarina sp. PP-1MA</name>
    <dbReference type="NCBI Taxonomy" id="3237706"/>
    <lineage>
        <taxon>Bacteria</taxon>
        <taxon>Pseudomonadati</taxon>
        <taxon>Pseudomonadota</taxon>
        <taxon>Gammaproteobacteria</taxon>
        <taxon>Alteromonadales</taxon>
        <taxon>Idiomarinaceae</taxon>
        <taxon>Pseudidiomarina</taxon>
    </lineage>
</organism>
<comment type="similarity">
    <text evidence="2">Belongs to the FlgN family.</text>
</comment>
<accession>A0AB39X771</accession>
<dbReference type="RefSeq" id="WP_369742948.1">
    <property type="nucleotide sequence ID" value="NZ_CP165718.1"/>
</dbReference>
<gene>
    <name evidence="5" type="primary">flgN</name>
    <name evidence="5" type="ORF">AB8S08_12555</name>
</gene>
<dbReference type="GO" id="GO:0044780">
    <property type="term" value="P:bacterial-type flagellum assembly"/>
    <property type="evidence" value="ECO:0007669"/>
    <property type="project" value="InterPro"/>
</dbReference>
<reference evidence="5" key="1">
    <citation type="submission" date="2024-07" db="EMBL/GenBank/DDBJ databases">
        <title>Whole genome sequence of bacterial strains from algal surface.</title>
        <authorList>
            <person name="Kumar P."/>
        </authorList>
    </citation>
    <scope>NUCLEOTIDE SEQUENCE</scope>
    <source>
        <strain evidence="5">PP-1MA</strain>
    </source>
</reference>
<dbReference type="AlphaFoldDB" id="A0AB39X771"/>
<keyword evidence="3" id="KW-1005">Bacterial flagellum biogenesis</keyword>
<dbReference type="Pfam" id="PF05130">
    <property type="entry name" value="FlgN"/>
    <property type="match status" value="1"/>
</dbReference>
<keyword evidence="5" id="KW-0966">Cell projection</keyword>
<evidence type="ECO:0000256" key="3">
    <source>
        <dbReference type="ARBA" id="ARBA00022795"/>
    </source>
</evidence>
<dbReference type="SUPFAM" id="SSF140566">
    <property type="entry name" value="FlgN-like"/>
    <property type="match status" value="1"/>
</dbReference>
<name>A0AB39X771_9GAMM</name>
<evidence type="ECO:0000256" key="2">
    <source>
        <dbReference type="ARBA" id="ARBA00007703"/>
    </source>
</evidence>
<evidence type="ECO:0000256" key="4">
    <source>
        <dbReference type="SAM" id="Coils"/>
    </source>
</evidence>
<evidence type="ECO:0000313" key="5">
    <source>
        <dbReference type="EMBL" id="XDV09568.1"/>
    </source>
</evidence>
<evidence type="ECO:0000256" key="1">
    <source>
        <dbReference type="ARBA" id="ARBA00002397"/>
    </source>
</evidence>
<dbReference type="EMBL" id="CP165718">
    <property type="protein sequence ID" value="XDV09568.1"/>
    <property type="molecule type" value="Genomic_DNA"/>
</dbReference>
<keyword evidence="5" id="KW-0969">Cilium</keyword>
<dbReference type="Gene3D" id="1.20.58.300">
    <property type="entry name" value="FlgN-like"/>
    <property type="match status" value="1"/>
</dbReference>
<proteinExistence type="inferred from homology"/>